<dbReference type="AlphaFoldDB" id="A0A9D9DJ66"/>
<dbReference type="EMBL" id="JADIMY010000057">
    <property type="protein sequence ID" value="MBO8427441.1"/>
    <property type="molecule type" value="Genomic_DNA"/>
</dbReference>
<sequence>MKQIKLKRHGIKKEGSVLLTSHTPINLLGKYGDFYDGSISGFNANELYFKSIANRYKEDYVKIYFPKSAYTFYLKKFGYNEVSDKSTIKGLLYGTFKELIDRKLLVNFEGIKFSYITTIKESEGFYTNFLINFIKSLVLIYDIKMEDSQICEVIQKVYYEYGGKILPYLYLMSFFIDGAYSLSLKGNKLTIGNSFLNLDRFAIFDLRIKDALTTNESNIYLKSIYDVYKKVRDYARVNKLTDINFRHAFNYLFGPYSQLKDYEKLVITYFFEEEKRCFHFLEAFNDVHASTKLLDSVNQSNVEAGAYLNLNAYNNHLEANVYKATFKNSLALTEANIEATNNFIYITTKELKEEVTKHLLQNKNNDLHELTISPKGIEISSLEDEKK</sequence>
<reference evidence="1" key="2">
    <citation type="journal article" date="2021" name="PeerJ">
        <title>Extensive microbial diversity within the chicken gut microbiome revealed by metagenomics and culture.</title>
        <authorList>
            <person name="Gilroy R."/>
            <person name="Ravi A."/>
            <person name="Getino M."/>
            <person name="Pursley I."/>
            <person name="Horton D.L."/>
            <person name="Alikhan N.F."/>
            <person name="Baker D."/>
            <person name="Gharbi K."/>
            <person name="Hall N."/>
            <person name="Watson M."/>
            <person name="Adriaenssens E.M."/>
            <person name="Foster-Nyarko E."/>
            <person name="Jarju S."/>
            <person name="Secka A."/>
            <person name="Antonio M."/>
            <person name="Oren A."/>
            <person name="Chaudhuri R.R."/>
            <person name="La Ragione R."/>
            <person name="Hildebrand F."/>
            <person name="Pallen M.J."/>
        </authorList>
    </citation>
    <scope>NUCLEOTIDE SEQUENCE</scope>
    <source>
        <strain evidence="1">11159</strain>
    </source>
</reference>
<proteinExistence type="predicted"/>
<gene>
    <name evidence="1" type="ORF">IAC58_02640</name>
</gene>
<evidence type="ECO:0000313" key="2">
    <source>
        <dbReference type="Proteomes" id="UP000823613"/>
    </source>
</evidence>
<comment type="caution">
    <text evidence="1">The sequence shown here is derived from an EMBL/GenBank/DDBJ whole genome shotgun (WGS) entry which is preliminary data.</text>
</comment>
<accession>A0A9D9DJ66</accession>
<reference evidence="1" key="1">
    <citation type="submission" date="2020-10" db="EMBL/GenBank/DDBJ databases">
        <authorList>
            <person name="Gilroy R."/>
        </authorList>
    </citation>
    <scope>NUCLEOTIDE SEQUENCE</scope>
    <source>
        <strain evidence="1">11159</strain>
    </source>
</reference>
<dbReference type="Proteomes" id="UP000823613">
    <property type="component" value="Unassembled WGS sequence"/>
</dbReference>
<evidence type="ECO:0000313" key="1">
    <source>
        <dbReference type="EMBL" id="MBO8427441.1"/>
    </source>
</evidence>
<protein>
    <submittedName>
        <fullName evidence="1">Uncharacterized protein</fullName>
    </submittedName>
</protein>
<organism evidence="1 2">
    <name type="scientific">Candidatus Onthovivens merdipullorum</name>
    <dbReference type="NCBI Taxonomy" id="2840889"/>
    <lineage>
        <taxon>Bacteria</taxon>
        <taxon>Bacillati</taxon>
        <taxon>Bacillota</taxon>
        <taxon>Bacilli</taxon>
        <taxon>Bacillales</taxon>
        <taxon>Candidatus Onthovivens</taxon>
    </lineage>
</organism>
<name>A0A9D9DJ66_9BACL</name>